<dbReference type="RefSeq" id="WP_320380271.1">
    <property type="nucleotide sequence ID" value="NZ_JAWDIQ010000002.1"/>
</dbReference>
<comment type="caution">
    <text evidence="2">The sequence shown here is derived from an EMBL/GenBank/DDBJ whole genome shotgun (WGS) entry which is preliminary data.</text>
</comment>
<sequence length="69" mass="8304">MKEENKGTPQNKWSRIYRKRWFFPAVYLVVAALLLTAVIWFQNVGNQMPGLVRKEIHILQIYMTKMHNR</sequence>
<dbReference type="Proteomes" id="UP001275315">
    <property type="component" value="Unassembled WGS sequence"/>
</dbReference>
<dbReference type="EMBL" id="JAWDIQ010000002">
    <property type="protein sequence ID" value="MDY0409474.1"/>
    <property type="molecule type" value="Genomic_DNA"/>
</dbReference>
<feature type="transmembrane region" description="Helical" evidence="1">
    <location>
        <begin position="21"/>
        <end position="41"/>
    </location>
</feature>
<keyword evidence="1" id="KW-0812">Transmembrane</keyword>
<keyword evidence="1" id="KW-0472">Membrane</keyword>
<keyword evidence="3" id="KW-1185">Reference proteome</keyword>
<organism evidence="2 3">
    <name type="scientific">Paracerasibacillus soli</name>
    <dbReference type="NCBI Taxonomy" id="480284"/>
    <lineage>
        <taxon>Bacteria</taxon>
        <taxon>Bacillati</taxon>
        <taxon>Bacillota</taxon>
        <taxon>Bacilli</taxon>
        <taxon>Bacillales</taxon>
        <taxon>Bacillaceae</taxon>
        <taxon>Paracerasibacillus</taxon>
    </lineage>
</organism>
<evidence type="ECO:0000256" key="1">
    <source>
        <dbReference type="SAM" id="Phobius"/>
    </source>
</evidence>
<protein>
    <submittedName>
        <fullName evidence="2">Uncharacterized protein</fullName>
    </submittedName>
</protein>
<keyword evidence="1" id="KW-1133">Transmembrane helix</keyword>
<proteinExistence type="predicted"/>
<evidence type="ECO:0000313" key="3">
    <source>
        <dbReference type="Proteomes" id="UP001275315"/>
    </source>
</evidence>
<gene>
    <name evidence="2" type="ORF">RWD45_13905</name>
</gene>
<evidence type="ECO:0000313" key="2">
    <source>
        <dbReference type="EMBL" id="MDY0409474.1"/>
    </source>
</evidence>
<name>A0ABU5CSW5_9BACI</name>
<accession>A0ABU5CSW5</accession>
<reference evidence="2 3" key="1">
    <citation type="submission" date="2023-10" db="EMBL/GenBank/DDBJ databases">
        <title>Virgibacillus soli CC-YMP-6 genome.</title>
        <authorList>
            <person name="Miliotis G."/>
            <person name="Sengupta P."/>
            <person name="Hameed A."/>
            <person name="Chuvochina M."/>
            <person name="Mcdonagh F."/>
            <person name="Simpson A.C."/>
            <person name="Singh N.K."/>
            <person name="Rekha P.D."/>
            <person name="Raman K."/>
            <person name="Hugenholtz P."/>
            <person name="Venkateswaran K."/>
        </authorList>
    </citation>
    <scope>NUCLEOTIDE SEQUENCE [LARGE SCALE GENOMIC DNA]</scope>
    <source>
        <strain evidence="2 3">CC-YMP-6</strain>
    </source>
</reference>